<dbReference type="Proteomes" id="UP000198348">
    <property type="component" value="Unassembled WGS sequence"/>
</dbReference>
<sequence length="212" mass="22610">MRASHPSNAPGRTACRPDGTVPVTARRPRLVATGPAWLRRGTQRVDFYHTLSWMLSVMTQTYAAQQSTASIPTRLTHRINWWQAITAGVVLSGLVNLALYLIGHLAGATFLVAAESGSDEVTAGMILFFSTVPLAVGTALAVLLANWWTWVLRLAQVIGAALALATIAGIFAAEAGTGTAISLTVMHVVVAVAVVLILEVVRGTHRHNRRAE</sequence>
<dbReference type="InterPro" id="IPR045713">
    <property type="entry name" value="DUF6069"/>
</dbReference>
<evidence type="ECO:0000313" key="4">
    <source>
        <dbReference type="Proteomes" id="UP000198348"/>
    </source>
</evidence>
<feature type="transmembrane region" description="Helical" evidence="2">
    <location>
        <begin position="151"/>
        <end position="173"/>
    </location>
</feature>
<keyword evidence="2" id="KW-0472">Membrane</keyword>
<proteinExistence type="predicted"/>
<accession>A0A238W6P0</accession>
<feature type="transmembrane region" description="Helical" evidence="2">
    <location>
        <begin position="179"/>
        <end position="201"/>
    </location>
</feature>
<keyword evidence="2" id="KW-1133">Transmembrane helix</keyword>
<evidence type="ECO:0000313" key="3">
    <source>
        <dbReference type="EMBL" id="SNR42210.1"/>
    </source>
</evidence>
<feature type="region of interest" description="Disordered" evidence="1">
    <location>
        <begin position="1"/>
        <end position="21"/>
    </location>
</feature>
<evidence type="ECO:0000256" key="2">
    <source>
        <dbReference type="SAM" id="Phobius"/>
    </source>
</evidence>
<reference evidence="3 4" key="1">
    <citation type="submission" date="2017-06" db="EMBL/GenBank/DDBJ databases">
        <authorList>
            <person name="Kim H.J."/>
            <person name="Triplett B.A."/>
        </authorList>
    </citation>
    <scope>NUCLEOTIDE SEQUENCE [LARGE SCALE GENOMIC DNA]</scope>
    <source>
        <strain evidence="3 4">DSM 45207</strain>
    </source>
</reference>
<feature type="transmembrane region" description="Helical" evidence="2">
    <location>
        <begin position="123"/>
        <end position="144"/>
    </location>
</feature>
<dbReference type="EMBL" id="FZNW01000005">
    <property type="protein sequence ID" value="SNR42210.1"/>
    <property type="molecule type" value="Genomic_DNA"/>
</dbReference>
<dbReference type="Pfam" id="PF19545">
    <property type="entry name" value="DUF6069"/>
    <property type="match status" value="1"/>
</dbReference>
<feature type="transmembrane region" description="Helical" evidence="2">
    <location>
        <begin position="81"/>
        <end position="103"/>
    </location>
</feature>
<protein>
    <submittedName>
        <fullName evidence="3">Uncharacterized protein</fullName>
    </submittedName>
</protein>
<gene>
    <name evidence="3" type="ORF">SAMN06265360_105173</name>
</gene>
<dbReference type="AlphaFoldDB" id="A0A238W6P0"/>
<keyword evidence="2" id="KW-0812">Transmembrane</keyword>
<organism evidence="3 4">
    <name type="scientific">Haloechinothrix alba</name>
    <dbReference type="NCBI Taxonomy" id="664784"/>
    <lineage>
        <taxon>Bacteria</taxon>
        <taxon>Bacillati</taxon>
        <taxon>Actinomycetota</taxon>
        <taxon>Actinomycetes</taxon>
        <taxon>Pseudonocardiales</taxon>
        <taxon>Pseudonocardiaceae</taxon>
        <taxon>Haloechinothrix</taxon>
    </lineage>
</organism>
<evidence type="ECO:0000256" key="1">
    <source>
        <dbReference type="SAM" id="MobiDB-lite"/>
    </source>
</evidence>
<name>A0A238W6P0_9PSEU</name>
<keyword evidence="4" id="KW-1185">Reference proteome</keyword>